<keyword evidence="7" id="KW-0234">DNA repair</keyword>
<dbReference type="GO" id="GO:0006335">
    <property type="term" value="P:DNA replication-dependent chromatin assembly"/>
    <property type="evidence" value="ECO:0007669"/>
    <property type="project" value="InterPro"/>
</dbReference>
<keyword evidence="5" id="KW-0227">DNA damage</keyword>
<feature type="compositionally biased region" description="Polar residues" evidence="10">
    <location>
        <begin position="384"/>
        <end position="395"/>
    </location>
</feature>
<organism evidence="12 13">
    <name type="scientific">Phakopsora pachyrhizi</name>
    <name type="common">Asian soybean rust disease fungus</name>
    <dbReference type="NCBI Taxonomy" id="170000"/>
    <lineage>
        <taxon>Eukaryota</taxon>
        <taxon>Fungi</taxon>
        <taxon>Dikarya</taxon>
        <taxon>Basidiomycota</taxon>
        <taxon>Pucciniomycotina</taxon>
        <taxon>Pucciniomycetes</taxon>
        <taxon>Pucciniales</taxon>
        <taxon>Phakopsoraceae</taxon>
        <taxon>Phakopsora</taxon>
    </lineage>
</organism>
<reference evidence="12" key="1">
    <citation type="submission" date="2022-06" db="EMBL/GenBank/DDBJ databases">
        <authorList>
            <consortium name="SYNGENTA / RWTH Aachen University"/>
        </authorList>
    </citation>
    <scope>NUCLEOTIDE SEQUENCE</scope>
</reference>
<sequence length="847" mass="93647">MRAKAIEIRWHNTKPIYSTDFQPTTPSNLDDLLQNKSHPYTRSEQDRLTESYEKENGFGKVWRLATAGGDNMVMMWLVYPKPTIAQLRNYQTVHQLSGTSTHESSTSKTNSGIKHTNAPIVEYLATLAKHQGVVNVVRFCPKGETLASAGDDGNVLLWVLSTNRTNATTFGESTVDKIYDRESWRTRLMLRGPAQCEIYDVAWSPCGDFLLTGDTAKTARIWNVTDGLCIKQITEHSNFVQGVAWDPLGKYIATQSSDRSMNIYSLQINREESGSATAEVHYVGKNYKIDLLNQQINSWASHQNQIHGERADTNVGVISSKEKTSSLLTNASSGTKSVPSSVASSSTSRPQLGSRSISVATTISDISSSVRQENVAGLSRVASVPSNSCSAQSGGETEMQPPSEIPHHSNHSSAHQQHQVWNHSHSRQSSVVSSQTVSPASMRPIRSPSPIPPLPAIHVDEGQRTKSVLLYGDEGASAFFRRLTWSVDGSMLLTPAGRWESQFSVDSERSSSKGKAREDDRNNNSELKRKRKKKVHLGIDSTDEEVQQGEDSSKEDCTPTVFIYGRNSIAMGVSKAQGVYPPIARLPGHRTNSVSIRFSPVVYHLNPIKMDHLEIKSKTTFHPPRIELGRTLVMSEVRLDQAGGSVKKDVGDHIGTINEVISEGTEQPTGVFDLPYRMIYAVATHDSVFIYDTQQSSPICMFGNLHFSSFTDLSWTADGESLILSSSDGYCSLVSFDPNELGQPISKESLHQFPSFSLGQESSHHTQEEQRIRRHTVSTKDSESLALNSTVTQQPDVSSDPKDPKFCEDDNGRLKTTKVARRLTEEADCSKPKKKRATLTYEGPVQR</sequence>
<dbReference type="InterPro" id="IPR045145">
    <property type="entry name" value="PTHR15271"/>
</dbReference>
<feature type="compositionally biased region" description="Low complexity" evidence="10">
    <location>
        <begin position="427"/>
        <end position="446"/>
    </location>
</feature>
<gene>
    <name evidence="12" type="ORF">PPACK8108_LOCUS1016</name>
</gene>
<feature type="domain" description="CAF1B/HIR1 beta-propeller" evidence="11">
    <location>
        <begin position="114"/>
        <end position="273"/>
    </location>
</feature>
<dbReference type="PANTHER" id="PTHR15271:SF4">
    <property type="entry name" value="CHROMATIN ASSEMBLY FACTOR 1 SUBUNIT B"/>
    <property type="match status" value="1"/>
</dbReference>
<dbReference type="EMBL" id="CALTRL010000143">
    <property type="protein sequence ID" value="CAH7666667.1"/>
    <property type="molecule type" value="Genomic_DNA"/>
</dbReference>
<feature type="region of interest" description="Disordered" evidence="10">
    <location>
        <begin position="502"/>
        <end position="557"/>
    </location>
</feature>
<dbReference type="GO" id="GO:0006334">
    <property type="term" value="P:nucleosome assembly"/>
    <property type="evidence" value="ECO:0007669"/>
    <property type="project" value="TreeGrafter"/>
</dbReference>
<evidence type="ECO:0000313" key="12">
    <source>
        <dbReference type="EMBL" id="CAH7666667.1"/>
    </source>
</evidence>
<evidence type="ECO:0000256" key="3">
    <source>
        <dbReference type="ARBA" id="ARBA00022574"/>
    </source>
</evidence>
<accession>A0AAV0AHK3</accession>
<dbReference type="AlphaFoldDB" id="A0AAV0AHK3"/>
<comment type="subcellular location">
    <subcellularLocation>
        <location evidence="1">Nucleus</location>
    </subcellularLocation>
</comment>
<feature type="domain" description="CAF1B/HIR1 beta-propeller" evidence="11">
    <location>
        <begin position="578"/>
        <end position="741"/>
    </location>
</feature>
<evidence type="ECO:0000256" key="1">
    <source>
        <dbReference type="ARBA" id="ARBA00004123"/>
    </source>
</evidence>
<name>A0AAV0AHK3_PHAPC</name>
<feature type="repeat" description="WD" evidence="9">
    <location>
        <begin position="127"/>
        <end position="168"/>
    </location>
</feature>
<feature type="region of interest" description="Disordered" evidence="10">
    <location>
        <begin position="326"/>
        <end position="355"/>
    </location>
</feature>
<feature type="compositionally biased region" description="Basic and acidic residues" evidence="10">
    <location>
        <begin position="762"/>
        <end position="771"/>
    </location>
</feature>
<evidence type="ECO:0000259" key="11">
    <source>
        <dbReference type="Pfam" id="PF24105"/>
    </source>
</evidence>
<dbReference type="Proteomes" id="UP001153365">
    <property type="component" value="Unassembled WGS sequence"/>
</dbReference>
<dbReference type="Gene3D" id="2.130.10.10">
    <property type="entry name" value="YVTN repeat-like/Quinoprotein amine dehydrogenase"/>
    <property type="match status" value="2"/>
</dbReference>
<evidence type="ECO:0000256" key="2">
    <source>
        <dbReference type="ARBA" id="ARBA00007306"/>
    </source>
</evidence>
<dbReference type="PROSITE" id="PS50082">
    <property type="entry name" value="WD_REPEATS_2"/>
    <property type="match status" value="3"/>
</dbReference>
<dbReference type="GO" id="GO:0006281">
    <property type="term" value="P:DNA repair"/>
    <property type="evidence" value="ECO:0007669"/>
    <property type="project" value="UniProtKB-KW"/>
</dbReference>
<dbReference type="GO" id="GO:0033186">
    <property type="term" value="C:CAF-1 complex"/>
    <property type="evidence" value="ECO:0007669"/>
    <property type="project" value="TreeGrafter"/>
</dbReference>
<evidence type="ECO:0000256" key="5">
    <source>
        <dbReference type="ARBA" id="ARBA00022763"/>
    </source>
</evidence>
<feature type="region of interest" description="Disordered" evidence="10">
    <location>
        <begin position="378"/>
        <end position="457"/>
    </location>
</feature>
<proteinExistence type="inferred from homology"/>
<evidence type="ECO:0000256" key="6">
    <source>
        <dbReference type="ARBA" id="ARBA00022853"/>
    </source>
</evidence>
<feature type="repeat" description="WD" evidence="9">
    <location>
        <begin position="233"/>
        <end position="267"/>
    </location>
</feature>
<feature type="compositionally biased region" description="Basic and acidic residues" evidence="10">
    <location>
        <begin position="822"/>
        <end position="831"/>
    </location>
</feature>
<keyword evidence="6" id="KW-0156">Chromatin regulator</keyword>
<dbReference type="InterPro" id="IPR036322">
    <property type="entry name" value="WD40_repeat_dom_sf"/>
</dbReference>
<comment type="caution">
    <text evidence="12">The sequence shown here is derived from an EMBL/GenBank/DDBJ whole genome shotgun (WGS) entry which is preliminary data.</text>
</comment>
<dbReference type="InterPro" id="IPR015943">
    <property type="entry name" value="WD40/YVTN_repeat-like_dom_sf"/>
</dbReference>
<dbReference type="SMART" id="SM00320">
    <property type="entry name" value="WD40"/>
    <property type="match status" value="5"/>
</dbReference>
<feature type="compositionally biased region" description="Polar residues" evidence="10">
    <location>
        <begin position="785"/>
        <end position="797"/>
    </location>
</feature>
<feature type="compositionally biased region" description="Basic and acidic residues" evidence="10">
    <location>
        <begin position="799"/>
        <end position="813"/>
    </location>
</feature>
<dbReference type="PANTHER" id="PTHR15271">
    <property type="entry name" value="CHROMATIN ASSEMBLY FACTOR 1 SUBUNIT B"/>
    <property type="match status" value="1"/>
</dbReference>
<keyword evidence="13" id="KW-1185">Reference proteome</keyword>
<feature type="compositionally biased region" description="Low complexity" evidence="10">
    <location>
        <begin position="331"/>
        <end position="348"/>
    </location>
</feature>
<evidence type="ECO:0000256" key="10">
    <source>
        <dbReference type="SAM" id="MobiDB-lite"/>
    </source>
</evidence>
<evidence type="ECO:0000313" key="13">
    <source>
        <dbReference type="Proteomes" id="UP001153365"/>
    </source>
</evidence>
<evidence type="ECO:0000256" key="4">
    <source>
        <dbReference type="ARBA" id="ARBA00022737"/>
    </source>
</evidence>
<keyword evidence="3 9" id="KW-0853">WD repeat</keyword>
<evidence type="ECO:0000256" key="9">
    <source>
        <dbReference type="PROSITE-ProRule" id="PRU00221"/>
    </source>
</evidence>
<keyword evidence="8" id="KW-0539">Nucleus</keyword>
<dbReference type="InterPro" id="IPR055410">
    <property type="entry name" value="Beta-prop_CAF1B_HIR1"/>
</dbReference>
<protein>
    <submittedName>
        <fullName evidence="12">Chromatin assembly complex protein</fullName>
    </submittedName>
</protein>
<evidence type="ECO:0000256" key="8">
    <source>
        <dbReference type="ARBA" id="ARBA00023242"/>
    </source>
</evidence>
<feature type="repeat" description="WD" evidence="9">
    <location>
        <begin position="198"/>
        <end position="232"/>
    </location>
</feature>
<dbReference type="PROSITE" id="PS50294">
    <property type="entry name" value="WD_REPEATS_REGION"/>
    <property type="match status" value="2"/>
</dbReference>
<feature type="region of interest" description="Disordered" evidence="10">
    <location>
        <begin position="757"/>
        <end position="847"/>
    </location>
</feature>
<evidence type="ECO:0000256" key="7">
    <source>
        <dbReference type="ARBA" id="ARBA00023204"/>
    </source>
</evidence>
<keyword evidence="4" id="KW-0677">Repeat</keyword>
<dbReference type="SUPFAM" id="SSF50978">
    <property type="entry name" value="WD40 repeat-like"/>
    <property type="match status" value="1"/>
</dbReference>
<comment type="similarity">
    <text evidence="2">Belongs to the WD repeat HIR1 family.</text>
</comment>
<feature type="compositionally biased region" description="Basic and acidic residues" evidence="10">
    <location>
        <begin position="506"/>
        <end position="527"/>
    </location>
</feature>
<dbReference type="GO" id="GO:0005634">
    <property type="term" value="C:nucleus"/>
    <property type="evidence" value="ECO:0007669"/>
    <property type="project" value="UniProtKB-SubCell"/>
</dbReference>
<dbReference type="InterPro" id="IPR001680">
    <property type="entry name" value="WD40_rpt"/>
</dbReference>
<dbReference type="Pfam" id="PF24105">
    <property type="entry name" value="Beta-prop_CAF1B_HIR1"/>
    <property type="match status" value="2"/>
</dbReference>